<dbReference type="InterPro" id="IPR029044">
    <property type="entry name" value="Nucleotide-diphossugar_trans"/>
</dbReference>
<evidence type="ECO:0000259" key="10">
    <source>
        <dbReference type="Pfam" id="PF00535"/>
    </source>
</evidence>
<keyword evidence="12" id="KW-1185">Reference proteome</keyword>
<dbReference type="GO" id="GO:0005886">
    <property type="term" value="C:plasma membrane"/>
    <property type="evidence" value="ECO:0007669"/>
    <property type="project" value="TreeGrafter"/>
</dbReference>
<dbReference type="InterPro" id="IPR001173">
    <property type="entry name" value="Glyco_trans_2-like"/>
</dbReference>
<dbReference type="GO" id="GO:0009103">
    <property type="term" value="P:lipopolysaccharide biosynthetic process"/>
    <property type="evidence" value="ECO:0007669"/>
    <property type="project" value="UniProtKB-KW"/>
</dbReference>
<evidence type="ECO:0000256" key="3">
    <source>
        <dbReference type="ARBA" id="ARBA00022676"/>
    </source>
</evidence>
<evidence type="ECO:0000313" key="11">
    <source>
        <dbReference type="EMBL" id="BBY00482.1"/>
    </source>
</evidence>
<keyword evidence="8 9" id="KW-0472">Membrane</keyword>
<keyword evidence="6" id="KW-0448">Lipopolysaccharide biosynthesis</keyword>
<evidence type="ECO:0000256" key="6">
    <source>
        <dbReference type="ARBA" id="ARBA00022985"/>
    </source>
</evidence>
<dbReference type="InterPro" id="IPR050256">
    <property type="entry name" value="Glycosyltransferase_2"/>
</dbReference>
<dbReference type="Pfam" id="PF00535">
    <property type="entry name" value="Glycos_transf_2"/>
    <property type="match status" value="1"/>
</dbReference>
<proteinExistence type="inferred from homology"/>
<keyword evidence="2" id="KW-1003">Cell membrane</keyword>
<sequence>MDSVSVVIPVYSGAGTLPDVVKELEQLRSSQHTPEGREFRVDEVLLVWDRGVRGSEEVVRELAARGEWIRPIWLSRNFGQHPATLAGMTSSGGDWIVTMDEDGQHDPAYIGNLLDTAYRARTQLVYASPTNRPPHGVLRNAASWLTKWLFVHILVSSEGSKAFNSYRLILGEAGRSVAAYAGAGVYLDVALSWVVTNPSTCPVLMRQEGRPASAYNVRRLVSHFWRLVISSGTRPLRFVSMMGIIFALLGFGVALYSAVERAVGNVSVQGWTSVFVATLVVGGAILFALGIIAEYIAASASMAMGKPVYVIVRDPGDVFDTPAD</sequence>
<keyword evidence="4 11" id="KW-0808">Transferase</keyword>
<dbReference type="AlphaFoldDB" id="A0A7I7NXA9"/>
<keyword evidence="3" id="KW-0328">Glycosyltransferase</keyword>
<evidence type="ECO:0000256" key="4">
    <source>
        <dbReference type="ARBA" id="ARBA00022679"/>
    </source>
</evidence>
<reference evidence="11 12" key="1">
    <citation type="journal article" date="2019" name="Emerg. Microbes Infect.">
        <title>Comprehensive subspecies identification of 175 nontuberculous mycobacteria species based on 7547 genomic profiles.</title>
        <authorList>
            <person name="Matsumoto Y."/>
            <person name="Kinjo T."/>
            <person name="Motooka D."/>
            <person name="Nabeya D."/>
            <person name="Jung N."/>
            <person name="Uechi K."/>
            <person name="Horii T."/>
            <person name="Iida T."/>
            <person name="Fujita J."/>
            <person name="Nakamura S."/>
        </authorList>
    </citation>
    <scope>NUCLEOTIDE SEQUENCE [LARGE SCALE GENOMIC DNA]</scope>
    <source>
        <strain evidence="11 12">JCM 16018</strain>
    </source>
</reference>
<dbReference type="Proteomes" id="UP000466632">
    <property type="component" value="Chromosome"/>
</dbReference>
<dbReference type="PANTHER" id="PTHR48090:SF3">
    <property type="entry name" value="UNDECAPRENYL-PHOSPHATE 4-DEOXY-4-FORMAMIDO-L-ARABINOSE TRANSFERASE"/>
    <property type="match status" value="1"/>
</dbReference>
<dbReference type="Gene3D" id="3.90.550.10">
    <property type="entry name" value="Spore Coat Polysaccharide Biosynthesis Protein SpsA, Chain A"/>
    <property type="match status" value="1"/>
</dbReference>
<evidence type="ECO:0000256" key="7">
    <source>
        <dbReference type="ARBA" id="ARBA00022989"/>
    </source>
</evidence>
<dbReference type="SUPFAM" id="SSF53448">
    <property type="entry name" value="Nucleotide-diphospho-sugar transferases"/>
    <property type="match status" value="1"/>
</dbReference>
<evidence type="ECO:0000313" key="12">
    <source>
        <dbReference type="Proteomes" id="UP000466632"/>
    </source>
</evidence>
<evidence type="ECO:0000256" key="8">
    <source>
        <dbReference type="ARBA" id="ARBA00023136"/>
    </source>
</evidence>
<evidence type="ECO:0000256" key="5">
    <source>
        <dbReference type="ARBA" id="ARBA00022692"/>
    </source>
</evidence>
<evidence type="ECO:0000256" key="2">
    <source>
        <dbReference type="ARBA" id="ARBA00022475"/>
    </source>
</evidence>
<dbReference type="GO" id="GO:0099621">
    <property type="term" value="F:undecaprenyl-phosphate 4-deoxy-4-formamido-L-arabinose transferase activity"/>
    <property type="evidence" value="ECO:0007669"/>
    <property type="project" value="TreeGrafter"/>
</dbReference>
<protein>
    <submittedName>
        <fullName evidence="11">Glycosyl transferase</fullName>
    </submittedName>
</protein>
<evidence type="ECO:0000256" key="1">
    <source>
        <dbReference type="ARBA" id="ARBA00006739"/>
    </source>
</evidence>
<evidence type="ECO:0000256" key="9">
    <source>
        <dbReference type="SAM" id="Phobius"/>
    </source>
</evidence>
<name>A0A7I7NXA9_9MYCO</name>
<feature type="transmembrane region" description="Helical" evidence="9">
    <location>
        <begin position="236"/>
        <end position="259"/>
    </location>
</feature>
<dbReference type="EMBL" id="AP022582">
    <property type="protein sequence ID" value="BBY00482.1"/>
    <property type="molecule type" value="Genomic_DNA"/>
</dbReference>
<accession>A0A7I7NXA9</accession>
<dbReference type="PANTHER" id="PTHR48090">
    <property type="entry name" value="UNDECAPRENYL-PHOSPHATE 4-DEOXY-4-FORMAMIDO-L-ARABINOSE TRANSFERASE-RELATED"/>
    <property type="match status" value="1"/>
</dbReference>
<keyword evidence="7 9" id="KW-1133">Transmembrane helix</keyword>
<dbReference type="KEGG" id="mseo:MSEO_09810"/>
<gene>
    <name evidence="11" type="ORF">MSEO_09810</name>
</gene>
<comment type="similarity">
    <text evidence="1">Belongs to the glycosyltransferase 2 family.</text>
</comment>
<keyword evidence="5 9" id="KW-0812">Transmembrane</keyword>
<organism evidence="11 12">
    <name type="scientific">Mycobacterium seoulense</name>
    <dbReference type="NCBI Taxonomy" id="386911"/>
    <lineage>
        <taxon>Bacteria</taxon>
        <taxon>Bacillati</taxon>
        <taxon>Actinomycetota</taxon>
        <taxon>Actinomycetes</taxon>
        <taxon>Mycobacteriales</taxon>
        <taxon>Mycobacteriaceae</taxon>
        <taxon>Mycobacterium</taxon>
    </lineage>
</organism>
<feature type="domain" description="Glycosyltransferase 2-like" evidence="10">
    <location>
        <begin position="5"/>
        <end position="143"/>
    </location>
</feature>
<feature type="transmembrane region" description="Helical" evidence="9">
    <location>
        <begin position="271"/>
        <end position="297"/>
    </location>
</feature>